<accession>A0A072P872</accession>
<evidence type="ECO:0000259" key="3">
    <source>
        <dbReference type="PROSITE" id="PS51684"/>
    </source>
</evidence>
<dbReference type="GeneID" id="25283161"/>
<evidence type="ECO:0000256" key="2">
    <source>
        <dbReference type="PIRNR" id="PIRNR038972"/>
    </source>
</evidence>
<comment type="catalytic activity">
    <reaction evidence="1">
        <text>4-demethylwyosine(37) in tRNA(Phe) + S-adenosyl-L-methionine = 4-demethyl-7-[(3S)-3-amino-3-carboxypropyl]wyosine(37) in tRNA(Phe) + S-methyl-5'-thioadenosine + H(+)</text>
        <dbReference type="Rhea" id="RHEA:36355"/>
        <dbReference type="Rhea" id="RHEA-COMP:10164"/>
        <dbReference type="Rhea" id="RHEA-COMP:10378"/>
        <dbReference type="ChEBI" id="CHEBI:15378"/>
        <dbReference type="ChEBI" id="CHEBI:17509"/>
        <dbReference type="ChEBI" id="CHEBI:59789"/>
        <dbReference type="ChEBI" id="CHEBI:64315"/>
        <dbReference type="ChEBI" id="CHEBI:73550"/>
        <dbReference type="EC" id="2.5.1.114"/>
    </reaction>
</comment>
<dbReference type="SUPFAM" id="SSF53335">
    <property type="entry name" value="S-adenosyl-L-methionine-dependent methyltransferases"/>
    <property type="match status" value="1"/>
</dbReference>
<dbReference type="PROSITE" id="PS51684">
    <property type="entry name" value="SAM_MT_TRM5_TYW2"/>
    <property type="match status" value="1"/>
</dbReference>
<keyword evidence="2" id="KW-0949">S-adenosyl-L-methionine</keyword>
<dbReference type="GO" id="GO:0030488">
    <property type="term" value="P:tRNA methylation"/>
    <property type="evidence" value="ECO:0007669"/>
    <property type="project" value="TreeGrafter"/>
</dbReference>
<dbReference type="VEuPathDB" id="FungiDB:A1O9_08248"/>
<evidence type="ECO:0000256" key="1">
    <source>
        <dbReference type="ARBA" id="ARBA00049400"/>
    </source>
</evidence>
<feature type="domain" description="SAM-dependent methyltransferase TRM5/TYW2-type" evidence="3">
    <location>
        <begin position="185"/>
        <end position="452"/>
    </location>
</feature>
<dbReference type="PIRSF" id="PIRSF038972">
    <property type="entry name" value="Trm12"/>
    <property type="match status" value="1"/>
</dbReference>
<dbReference type="PANTHER" id="PTHR23245">
    <property type="entry name" value="TRNA METHYLTRANSFERASE"/>
    <property type="match status" value="1"/>
</dbReference>
<dbReference type="RefSeq" id="XP_013258088.1">
    <property type="nucleotide sequence ID" value="XM_013402634.1"/>
</dbReference>
<dbReference type="UniPathway" id="UPA00375"/>
<dbReference type="PANTHER" id="PTHR23245:SF25">
    <property type="entry name" value="TRNA WYBUTOSINE-SYNTHESIZING PROTEIN 2 HOMOLOG"/>
    <property type="match status" value="1"/>
</dbReference>
<protein>
    <recommendedName>
        <fullName evidence="2">tRNA wybutosine-synthesizing protein 2</fullName>
        <shortName evidence="2">tRNA-yW-synthesizing protein 2</shortName>
    </recommendedName>
    <alternativeName>
        <fullName evidence="2">tRNA(Phe) (4-demethylwyosine(37)-C(7)) aminocarboxypropyltransferase</fullName>
    </alternativeName>
</protein>
<comment type="pathway">
    <text evidence="2">tRNA modification; wybutosine-tRNA(Phe) biosynthesis.</text>
</comment>
<comment type="subcellular location">
    <subcellularLocation>
        <location evidence="2">Cytoplasm</location>
    </subcellularLocation>
</comment>
<comment type="similarity">
    <text evidence="2">Belongs to the class I-like SAM-binding methyltransferase superfamily. TRM5/TYW2 family.</text>
</comment>
<gene>
    <name evidence="4" type="ORF">A1O9_08248</name>
</gene>
<dbReference type="InterPro" id="IPR030382">
    <property type="entry name" value="MeTrfase_TRM5/TYW2"/>
</dbReference>
<dbReference type="InterPro" id="IPR026274">
    <property type="entry name" value="tRNA_wybutosine_synth_prot_2"/>
</dbReference>
<dbReference type="GO" id="GO:0008757">
    <property type="term" value="F:S-adenosylmethionine-dependent methyltransferase activity"/>
    <property type="evidence" value="ECO:0007669"/>
    <property type="project" value="InterPro"/>
</dbReference>
<dbReference type="AlphaFoldDB" id="A0A072P872"/>
<evidence type="ECO:0000313" key="4">
    <source>
        <dbReference type="EMBL" id="KEF55498.1"/>
    </source>
</evidence>
<dbReference type="GO" id="GO:0102522">
    <property type="term" value="F:tRNA 4-demethylwyosine alpha-amino-alpha-carboxypropyltransferase activity"/>
    <property type="evidence" value="ECO:0007669"/>
    <property type="project" value="UniProtKB-EC"/>
</dbReference>
<comment type="function">
    <text evidence="2">S-adenosyl-L-methionine-dependent transferase that acts as a component of the wybutosine biosynthesis pathway. Wybutosine is a hyper modified guanosine with a tricyclic base found at the 3'-position adjacent to the anticodon of eukaryotic phenylalanine tRNA. Catalyzes the transfer of the alpha-amino-alpha-carboxypropyl (acp) group from S-adenosyl-L-methionine to the C-7 position of 4-demethylwyosine (imG-14) to produce wybutosine-86.</text>
</comment>
<dbReference type="GO" id="GO:0031591">
    <property type="term" value="P:wybutosine biosynthetic process"/>
    <property type="evidence" value="ECO:0007669"/>
    <property type="project" value="InterPro"/>
</dbReference>
<dbReference type="Proteomes" id="UP000027920">
    <property type="component" value="Unassembled WGS sequence"/>
</dbReference>
<organism evidence="4 5">
    <name type="scientific">Exophiala aquamarina CBS 119918</name>
    <dbReference type="NCBI Taxonomy" id="1182545"/>
    <lineage>
        <taxon>Eukaryota</taxon>
        <taxon>Fungi</taxon>
        <taxon>Dikarya</taxon>
        <taxon>Ascomycota</taxon>
        <taxon>Pezizomycotina</taxon>
        <taxon>Eurotiomycetes</taxon>
        <taxon>Chaetothyriomycetidae</taxon>
        <taxon>Chaetothyriales</taxon>
        <taxon>Herpotrichiellaceae</taxon>
        <taxon>Exophiala</taxon>
    </lineage>
</organism>
<keyword evidence="5" id="KW-1185">Reference proteome</keyword>
<sequence>MAHDGPKKRKCKQQANPLRKGILLFCAAKNIPVMEESTEIGRTEESTLGISDLPKRFTIYPPLLLLPYNFSTHSPRWKSAYEALSEADRKELFRKVVEGGFAGMGISRMAINAPIAADEVVELDKATDTDCGGPRRTKNVLRSPSGLVPLFGDWGAGKIDDKVSATPGEDSFQQAFWVSTSQHKGITQCWAPVYTMFSRGNITEKARILGLDPGSGESMSAFQGLTETELGEAMRNIDVVDFYVGIGYFAFCYLKRGIRTVWGWDINPWSIEGLRRGCEANGWRCLVLQVDGEGSMLGMSIPQLAENLAEGIKEGGGREVRCVAFLGDNQWSAKVMRDIHDELKALGPLKQGLNIRHANMGLLPSSRGSWENAVALVRGTDAQDKETWLHVHENVDVHQIDGTVAKIEQEIDGLAKAMEGENESHVSCTNVHQVKTYAPGVMHCVFDIQIKPNV</sequence>
<dbReference type="OrthoDB" id="2387925at2759"/>
<dbReference type="GO" id="GO:0005737">
    <property type="term" value="C:cytoplasm"/>
    <property type="evidence" value="ECO:0007669"/>
    <property type="project" value="UniProtKB-SubCell"/>
</dbReference>
<name>A0A072P872_9EURO</name>
<keyword evidence="2" id="KW-0819">tRNA processing</keyword>
<reference evidence="4 5" key="1">
    <citation type="submission" date="2013-03" db="EMBL/GenBank/DDBJ databases">
        <title>The Genome Sequence of Exophiala aquamarina CBS 119918.</title>
        <authorList>
            <consortium name="The Broad Institute Genomics Platform"/>
            <person name="Cuomo C."/>
            <person name="de Hoog S."/>
            <person name="Gorbushina A."/>
            <person name="Walker B."/>
            <person name="Young S.K."/>
            <person name="Zeng Q."/>
            <person name="Gargeya S."/>
            <person name="Fitzgerald M."/>
            <person name="Haas B."/>
            <person name="Abouelleil A."/>
            <person name="Allen A.W."/>
            <person name="Alvarado L."/>
            <person name="Arachchi H.M."/>
            <person name="Berlin A.M."/>
            <person name="Chapman S.B."/>
            <person name="Gainer-Dewar J."/>
            <person name="Goldberg J."/>
            <person name="Griggs A."/>
            <person name="Gujja S."/>
            <person name="Hansen M."/>
            <person name="Howarth C."/>
            <person name="Imamovic A."/>
            <person name="Ireland A."/>
            <person name="Larimer J."/>
            <person name="McCowan C."/>
            <person name="Murphy C."/>
            <person name="Pearson M."/>
            <person name="Poon T.W."/>
            <person name="Priest M."/>
            <person name="Roberts A."/>
            <person name="Saif S."/>
            <person name="Shea T."/>
            <person name="Sisk P."/>
            <person name="Sykes S."/>
            <person name="Wortman J."/>
            <person name="Nusbaum C."/>
            <person name="Birren B."/>
        </authorList>
    </citation>
    <scope>NUCLEOTIDE SEQUENCE [LARGE SCALE GENOMIC DNA]</scope>
    <source>
        <strain evidence="4 5">CBS 119918</strain>
    </source>
</reference>
<dbReference type="InterPro" id="IPR029063">
    <property type="entry name" value="SAM-dependent_MTases_sf"/>
</dbReference>
<keyword evidence="2" id="KW-0963">Cytoplasm</keyword>
<proteinExistence type="inferred from homology"/>
<dbReference type="Gene3D" id="3.40.50.150">
    <property type="entry name" value="Vaccinia Virus protein VP39"/>
    <property type="match status" value="1"/>
</dbReference>
<dbReference type="HOGENOM" id="CLU_023588_0_0_1"/>
<evidence type="ECO:0000313" key="5">
    <source>
        <dbReference type="Proteomes" id="UP000027920"/>
    </source>
</evidence>
<comment type="caution">
    <text evidence="4">The sequence shown here is derived from an EMBL/GenBank/DDBJ whole genome shotgun (WGS) entry which is preliminary data.</text>
</comment>
<dbReference type="GO" id="GO:0008175">
    <property type="term" value="F:tRNA methyltransferase activity"/>
    <property type="evidence" value="ECO:0007669"/>
    <property type="project" value="TreeGrafter"/>
</dbReference>
<keyword evidence="2" id="KW-0808">Transferase</keyword>
<dbReference type="EMBL" id="AMGV01000007">
    <property type="protein sequence ID" value="KEF55498.1"/>
    <property type="molecule type" value="Genomic_DNA"/>
</dbReference>
<dbReference type="STRING" id="1182545.A0A072P872"/>